<reference evidence="2" key="1">
    <citation type="journal article" date="2014" name="Front. Microbiol.">
        <title>High frequency of phylogenetically diverse reductive dehalogenase-homologous genes in deep subseafloor sedimentary metagenomes.</title>
        <authorList>
            <person name="Kawai M."/>
            <person name="Futagami T."/>
            <person name="Toyoda A."/>
            <person name="Takaki Y."/>
            <person name="Nishi S."/>
            <person name="Hori S."/>
            <person name="Arai W."/>
            <person name="Tsubouchi T."/>
            <person name="Morono Y."/>
            <person name="Uchiyama I."/>
            <person name="Ito T."/>
            <person name="Fujiyama A."/>
            <person name="Inagaki F."/>
            <person name="Takami H."/>
        </authorList>
    </citation>
    <scope>NUCLEOTIDE SEQUENCE</scope>
    <source>
        <strain evidence="2">Expedition CK06-06</strain>
    </source>
</reference>
<dbReference type="EMBL" id="BART01009010">
    <property type="protein sequence ID" value="GAG61398.1"/>
    <property type="molecule type" value="Genomic_DNA"/>
</dbReference>
<evidence type="ECO:0000313" key="2">
    <source>
        <dbReference type="EMBL" id="GAG61398.1"/>
    </source>
</evidence>
<name>X0ZLZ1_9ZZZZ</name>
<organism evidence="2">
    <name type="scientific">marine sediment metagenome</name>
    <dbReference type="NCBI Taxonomy" id="412755"/>
    <lineage>
        <taxon>unclassified sequences</taxon>
        <taxon>metagenomes</taxon>
        <taxon>ecological metagenomes</taxon>
    </lineage>
</organism>
<protein>
    <submittedName>
        <fullName evidence="2">Uncharacterized protein</fullName>
    </submittedName>
</protein>
<feature type="compositionally biased region" description="Basic and acidic residues" evidence="1">
    <location>
        <begin position="48"/>
        <end position="64"/>
    </location>
</feature>
<proteinExistence type="predicted"/>
<comment type="caution">
    <text evidence="2">The sequence shown here is derived from an EMBL/GenBank/DDBJ whole genome shotgun (WGS) entry which is preliminary data.</text>
</comment>
<accession>X0ZLZ1</accession>
<feature type="region of interest" description="Disordered" evidence="1">
    <location>
        <begin position="48"/>
        <end position="72"/>
    </location>
</feature>
<dbReference type="AlphaFoldDB" id="X0ZLZ1"/>
<evidence type="ECO:0000256" key="1">
    <source>
        <dbReference type="SAM" id="MobiDB-lite"/>
    </source>
</evidence>
<gene>
    <name evidence="2" type="ORF">S01H4_20099</name>
</gene>
<sequence length="156" mass="16603">MSFLMAQIGRAGIYQPAESKNVATAKKLVEKTKDLAQKIAEAKTKAKVGSKSEAKIKSKQKDEASVVAKPPAEPLSVAPKSRFADAANRVRALVSSAVADEAAPLQAEGEEVMQQFNAQFEHFQDDAPVCDVCGAITVRNGNCHKCYNCGNSMGCS</sequence>